<accession>W4IZ86</accession>
<reference evidence="3 4" key="1">
    <citation type="submission" date="2013-02" db="EMBL/GenBank/DDBJ databases">
        <title>The Genome Annotation of Plasmodium falciparum Palo Alto/Uganda.</title>
        <authorList>
            <consortium name="The Broad Institute Genome Sequencing Platform"/>
            <consortium name="The Broad Institute Genome Sequencing Center for Infectious Disease"/>
            <person name="Neafsey D."/>
            <person name="Hoffman S."/>
            <person name="Volkman S."/>
            <person name="Rosenthal P."/>
            <person name="Walker B."/>
            <person name="Young S.K."/>
            <person name="Zeng Q."/>
            <person name="Gargeya S."/>
            <person name="Fitzgerald M."/>
            <person name="Haas B."/>
            <person name="Abouelleil A."/>
            <person name="Allen A.W."/>
            <person name="Alvarado L."/>
            <person name="Arachchi H.M."/>
            <person name="Berlin A.M."/>
            <person name="Chapman S.B."/>
            <person name="Gainer-Dewar J."/>
            <person name="Goldberg J."/>
            <person name="Griggs A."/>
            <person name="Gujja S."/>
            <person name="Hansen M."/>
            <person name="Howarth C."/>
            <person name="Imamovic A."/>
            <person name="Ireland A."/>
            <person name="Larimer J."/>
            <person name="McCowan C."/>
            <person name="Murphy C."/>
            <person name="Pearson M."/>
            <person name="Poon T.W."/>
            <person name="Priest M."/>
            <person name="Roberts A."/>
            <person name="Saif S."/>
            <person name="Shea T."/>
            <person name="Sisk P."/>
            <person name="Sykes S."/>
            <person name="Wortman J."/>
            <person name="Nusbaum C."/>
            <person name="Birren B."/>
        </authorList>
    </citation>
    <scope>NUCLEOTIDE SEQUENCE [LARGE SCALE GENOMIC DNA]</scope>
    <source>
        <strain evidence="3 4">Palo Alto/Uganda</strain>
    </source>
</reference>
<evidence type="ECO:0000256" key="2">
    <source>
        <dbReference type="SAM" id="SignalP"/>
    </source>
</evidence>
<evidence type="ECO:0000256" key="1">
    <source>
        <dbReference type="SAM" id="Phobius"/>
    </source>
</evidence>
<dbReference type="Pfam" id="PF02009">
    <property type="entry name" value="RIFIN"/>
    <property type="match status" value="1"/>
</dbReference>
<keyword evidence="1" id="KW-1133">Transmembrane helix</keyword>
<dbReference type="SUPFAM" id="SSF47473">
    <property type="entry name" value="EF-hand"/>
    <property type="match status" value="1"/>
</dbReference>
<evidence type="ECO:0008006" key="5">
    <source>
        <dbReference type="Google" id="ProtNLM"/>
    </source>
</evidence>
<dbReference type="EMBL" id="KI927375">
    <property type="protein sequence ID" value="ETW55295.1"/>
    <property type="molecule type" value="Genomic_DNA"/>
</dbReference>
<dbReference type="OrthoDB" id="10433406at2759"/>
<protein>
    <recommendedName>
        <fullName evidence="5">Rifin</fullName>
    </recommendedName>
</protein>
<dbReference type="InterPro" id="IPR011992">
    <property type="entry name" value="EF-hand-dom_pair"/>
</dbReference>
<dbReference type="AlphaFoldDB" id="W4IZ86"/>
<dbReference type="InterPro" id="IPR006373">
    <property type="entry name" value="VSA_Rifin"/>
</dbReference>
<dbReference type="OMA" id="SIWFRPE"/>
<keyword evidence="2" id="KW-0732">Signal</keyword>
<evidence type="ECO:0000313" key="3">
    <source>
        <dbReference type="EMBL" id="ETW55295.1"/>
    </source>
</evidence>
<name>W4IZ86_PLAFP</name>
<organism evidence="3 4">
    <name type="scientific">Plasmodium falciparum (isolate Palo Alto / Uganda)</name>
    <dbReference type="NCBI Taxonomy" id="57270"/>
    <lineage>
        <taxon>Eukaryota</taxon>
        <taxon>Sar</taxon>
        <taxon>Alveolata</taxon>
        <taxon>Apicomplexa</taxon>
        <taxon>Aconoidasida</taxon>
        <taxon>Haemosporida</taxon>
        <taxon>Plasmodiidae</taxon>
        <taxon>Plasmodium</taxon>
        <taxon>Plasmodium (Laverania)</taxon>
    </lineage>
</organism>
<proteinExistence type="predicted"/>
<keyword evidence="1" id="KW-0812">Transmembrane</keyword>
<dbReference type="Proteomes" id="UP000019103">
    <property type="component" value="Unassembled WGS sequence"/>
</dbReference>
<feature type="chain" id="PRO_5004843425" description="Rifin" evidence="2">
    <location>
        <begin position="23"/>
        <end position="375"/>
    </location>
</feature>
<feature type="signal peptide" evidence="2">
    <location>
        <begin position="1"/>
        <end position="22"/>
    </location>
</feature>
<keyword evidence="1" id="KW-0472">Membrane</keyword>
<evidence type="ECO:0000313" key="4">
    <source>
        <dbReference type="Proteomes" id="UP000019103"/>
    </source>
</evidence>
<feature type="transmembrane region" description="Helical" evidence="1">
    <location>
        <begin position="333"/>
        <end position="355"/>
    </location>
</feature>
<reference evidence="3 4" key="2">
    <citation type="submission" date="2013-02" db="EMBL/GenBank/DDBJ databases">
        <title>The Genome Sequence of Plasmodium falciparum Palo Alto/Uganda.</title>
        <authorList>
            <consortium name="The Broad Institute Genome Sequencing Platform"/>
            <consortium name="The Broad Institute Genome Sequencing Center for Infectious Disease"/>
            <person name="Neafsey D."/>
            <person name="Cheeseman I."/>
            <person name="Volkman S."/>
            <person name="Adams J."/>
            <person name="Walker B."/>
            <person name="Young S.K."/>
            <person name="Zeng Q."/>
            <person name="Gargeya S."/>
            <person name="Fitzgerald M."/>
            <person name="Haas B."/>
            <person name="Abouelleil A."/>
            <person name="Alvarado L."/>
            <person name="Arachchi H.M."/>
            <person name="Berlin A.M."/>
            <person name="Chapman S.B."/>
            <person name="Dewar J."/>
            <person name="Goldberg J."/>
            <person name="Griggs A."/>
            <person name="Gujja S."/>
            <person name="Hansen M."/>
            <person name="Howarth C."/>
            <person name="Imamovic A."/>
            <person name="Larimer J."/>
            <person name="McCowan C."/>
            <person name="Murphy C."/>
            <person name="Neiman D."/>
            <person name="Pearson M."/>
            <person name="Priest M."/>
            <person name="Roberts A."/>
            <person name="Saif S."/>
            <person name="Shea T."/>
            <person name="Sisk P."/>
            <person name="Sykes S."/>
            <person name="Wortman J."/>
            <person name="Nusbaum C."/>
            <person name="Birren B."/>
        </authorList>
    </citation>
    <scope>NUCLEOTIDE SEQUENCE [LARGE SCALE GENOMIC DNA]</scope>
    <source>
        <strain evidence="3 4">Palo Alto/Uganda</strain>
    </source>
</reference>
<dbReference type="NCBIfam" id="TIGR01477">
    <property type="entry name" value="RIFIN"/>
    <property type="match status" value="1"/>
</dbReference>
<sequence>MMLNYTNILLFYLSLNILSSSSEVYNQRNHYITRTPKATTRTLCECELYTPSNYDNDPEMKAVMQGFDRQTSERFHEYDERMKTTRQKCKDKCDKEIQKIILKDKLEKQMEQQLITLETKIDTGDIPTCICEKSMADKMEKDCLRCTYGLGTLAPTVGLIGAVAVHAWKPTALKAAIAAALEANNANILAAANAAGIQAGKNVVIQVLKSFRVQDVCPEIFKSILKISHYNEVINFARSINMEYGATCTSLDKNIVPSLECKEFQIKFGIFRIDGNPGPPSASAIPEIVGEIVEGAKATAETTKTQVAAAKTATIKATQEKAIEAASMQLYTAIGYSITAILIIVLIMVIIYLILRYRRKKKMKKKLQYIKLLEE</sequence>
<gene>
    <name evidence="3" type="ORF">PFUGPA_02718</name>
</gene>